<feature type="region of interest" description="Disordered" evidence="1">
    <location>
        <begin position="150"/>
        <end position="212"/>
    </location>
</feature>
<evidence type="ECO:0000313" key="3">
    <source>
        <dbReference type="Proteomes" id="UP000001631"/>
    </source>
</evidence>
<dbReference type="GeneID" id="69033103"/>
<organism evidence="2 3">
    <name type="scientific">Ajellomyces capsulatus (strain G186AR / H82 / ATCC MYA-2454 / RMSCC 2432)</name>
    <name type="common">Darling's disease fungus</name>
    <name type="synonym">Histoplasma capsulatum</name>
    <dbReference type="NCBI Taxonomy" id="447093"/>
    <lineage>
        <taxon>Eukaryota</taxon>
        <taxon>Fungi</taxon>
        <taxon>Dikarya</taxon>
        <taxon>Ascomycota</taxon>
        <taxon>Pezizomycotina</taxon>
        <taxon>Eurotiomycetes</taxon>
        <taxon>Eurotiomycetidae</taxon>
        <taxon>Onygenales</taxon>
        <taxon>Ajellomycetaceae</taxon>
        <taxon>Histoplasma</taxon>
    </lineage>
</organism>
<protein>
    <submittedName>
        <fullName evidence="2">Uncharacterized protein</fullName>
    </submittedName>
</protein>
<sequence length="212" mass="22970">MAFQSAPQPLPPTTIHRSSSKTHRISPSVAHDFLSAYLDRAATDPSLQPDSALSTHGPVSANAGSAPNLVIHNLKRVQAGLAGEVLGRDLTLARLDGEGGGPVFALKSREVGGDGEDWGGDGRRDWKEAVDNGWQDLEIYERAQEVMDVGEGEGDEGDQAQMSMQMQMDTDQGFEAGVGQETGVIDKEERKRKKKERRKEEKRAKSKTTTTG</sequence>
<feature type="compositionally biased region" description="Low complexity" evidence="1">
    <location>
        <begin position="159"/>
        <end position="171"/>
    </location>
</feature>
<evidence type="ECO:0000313" key="2">
    <source>
        <dbReference type="EMBL" id="EEH10631.1"/>
    </source>
</evidence>
<accession>C0NAE0</accession>
<dbReference type="InParanoid" id="C0NAE0"/>
<dbReference type="HOGENOM" id="CLU_085155_0_0_1"/>
<evidence type="ECO:0000256" key="1">
    <source>
        <dbReference type="SAM" id="MobiDB-lite"/>
    </source>
</evidence>
<gene>
    <name evidence="2" type="ORF">HCBG_00086</name>
</gene>
<dbReference type="RefSeq" id="XP_045291111.1">
    <property type="nucleotide sequence ID" value="XM_045427136.1"/>
</dbReference>
<dbReference type="EMBL" id="GG663363">
    <property type="protein sequence ID" value="EEH10631.1"/>
    <property type="molecule type" value="Genomic_DNA"/>
</dbReference>
<dbReference type="AlphaFoldDB" id="C0NAE0"/>
<reference evidence="2" key="1">
    <citation type="submission" date="2009-02" db="EMBL/GenBank/DDBJ databases">
        <title>The Genome Sequence of Ajellomyces capsulatus strain G186AR.</title>
        <authorList>
            <consortium name="The Broad Institute Genome Sequencing Platform"/>
            <person name="Champion M."/>
            <person name="Cuomo C."/>
            <person name="Ma L.-J."/>
            <person name="Henn M.R."/>
            <person name="Sil A."/>
            <person name="Goldman B."/>
            <person name="Young S.K."/>
            <person name="Kodira C.D."/>
            <person name="Zeng Q."/>
            <person name="Koehrsen M."/>
            <person name="Alvarado L."/>
            <person name="Berlin A."/>
            <person name="Borenstein D."/>
            <person name="Chen Z."/>
            <person name="Engels R."/>
            <person name="Freedman E."/>
            <person name="Gellesch M."/>
            <person name="Goldberg J."/>
            <person name="Griggs A."/>
            <person name="Gujja S."/>
            <person name="Heiman D."/>
            <person name="Hepburn T."/>
            <person name="Howarth C."/>
            <person name="Jen D."/>
            <person name="Larson L."/>
            <person name="Lewis B."/>
            <person name="Mehta T."/>
            <person name="Park D."/>
            <person name="Pearson M."/>
            <person name="Roberts A."/>
            <person name="Saif S."/>
            <person name="Shea T."/>
            <person name="Shenoy N."/>
            <person name="Sisk P."/>
            <person name="Stolte C."/>
            <person name="Sykes S."/>
            <person name="Walk T."/>
            <person name="White J."/>
            <person name="Yandava C."/>
            <person name="Klein B."/>
            <person name="McEwen J.G."/>
            <person name="Puccia R."/>
            <person name="Goldman G.H."/>
            <person name="Felipe M.S."/>
            <person name="Nino-Vega G."/>
            <person name="San-Blas G."/>
            <person name="Taylor J."/>
            <person name="Mendoza L."/>
            <person name="Galagan J."/>
            <person name="Nusbaum C."/>
            <person name="Birren B."/>
        </authorList>
    </citation>
    <scope>NUCLEOTIDE SEQUENCE</scope>
    <source>
        <strain evidence="2">G186AR</strain>
    </source>
</reference>
<keyword evidence="3" id="KW-1185">Reference proteome</keyword>
<name>C0NAE0_AJECG</name>
<proteinExistence type="predicted"/>
<dbReference type="Proteomes" id="UP000001631">
    <property type="component" value="Unassembled WGS sequence"/>
</dbReference>
<feature type="region of interest" description="Disordered" evidence="1">
    <location>
        <begin position="1"/>
        <end position="26"/>
    </location>
</feature>